<dbReference type="InterPro" id="IPR054572">
    <property type="entry name" value="TBP-TOTE"/>
</dbReference>
<dbReference type="GO" id="GO:0003678">
    <property type="term" value="F:DNA helicase activity"/>
    <property type="evidence" value="ECO:0007669"/>
    <property type="project" value="UniProtKB-ARBA"/>
</dbReference>
<keyword evidence="1" id="KW-0547">Nucleotide-binding</keyword>
<dbReference type="SUPFAM" id="SSF52540">
    <property type="entry name" value="P-loop containing nucleoside triphosphate hydrolases"/>
    <property type="match status" value="1"/>
</dbReference>
<dbReference type="CDD" id="cd18809">
    <property type="entry name" value="SF1_C_RecD"/>
    <property type="match status" value="1"/>
</dbReference>
<dbReference type="Gene3D" id="3.40.50.300">
    <property type="entry name" value="P-loop containing nucleotide triphosphate hydrolases"/>
    <property type="match status" value="2"/>
</dbReference>
<sequence>MKIFNHFQHINLTNDQRNALEKLHAFLESDERIFILQGYAGSGKTTLLKGLVEYLKSLEKRYQLMAPTGRAARVIKQKTGFESTTIHKGIYSFEELQEIKQGENENDVSFLYQYKIRNNPEVHDSVLIIDEASMVSDILSQGEFFRFGSGHLLRDLISYSRIQECETNNKIIFIGDPSQLPPIGMNFSPALDPNYISETYKVSVSQAEMKEVKRQEVNNGILIAATKIRRCLTSGYFNDFDLRENKKDIFNPSYQEFLETYNVQQEPKIIICHKNKTALNLNRVIRKDKFGDDLPIQPSDTVVIGANNYYLGIMNGEFAIVSEVSPSVVSRDVSFYTKGGKTISVKLTWRKIGLILPDEKNQPKTINGFILENYLYGENTLTPDEQIALYVDFKKRHPNLKKGTEEFKEAIIKDEYFNCILLKYGYAVTCHKAQGGEWPNAFVFWDKGINNKFNFYESPHNRTGKTNPEFFRWAYTAVTRASKRLFCINPPYFSSFSEMSFVDTKIQQAYNDLTGQTNINTEINIKEVLPELEKFGLENEPITIQDHFIHRWYYLRKQNINIKFWQKVGYEVRYIFKRESQTAGFKYWVNGQNVFNNNFQKLPAQTNSDELFETIAKILECATPILVNRNNAEGILTQIEFDIAIEEEKPFLKNLFDFISRGLSNGEVISNIQHLEYRERYTIKNHEQSCVIDFEYDKAGFFGRVLPLEKKCNSPELLAKIKSIVNHLKEADYVI</sequence>
<organism evidence="4 5">
    <name type="scientific">Tenuifilum thalassicum</name>
    <dbReference type="NCBI Taxonomy" id="2590900"/>
    <lineage>
        <taxon>Bacteria</taxon>
        <taxon>Pseudomonadati</taxon>
        <taxon>Bacteroidota</taxon>
        <taxon>Bacteroidia</taxon>
        <taxon>Bacteroidales</taxon>
        <taxon>Tenuifilaceae</taxon>
        <taxon>Tenuifilum</taxon>
    </lineage>
</organism>
<accession>A0A7D3Y3E3</accession>
<dbReference type="RefSeq" id="WP_173072937.1">
    <property type="nucleotide sequence ID" value="NZ_CP041345.1"/>
</dbReference>
<dbReference type="PANTHER" id="PTHR43788:SF6">
    <property type="entry name" value="DNA HELICASE B"/>
    <property type="match status" value="1"/>
</dbReference>
<keyword evidence="2" id="KW-0067">ATP-binding</keyword>
<dbReference type="InterPro" id="IPR050534">
    <property type="entry name" value="Coronavir_polyprotein_1ab"/>
</dbReference>
<keyword evidence="5" id="KW-1185">Reference proteome</keyword>
<proteinExistence type="predicted"/>
<dbReference type="AlphaFoldDB" id="A0A7D3Y3E3"/>
<dbReference type="EMBL" id="CP041345">
    <property type="protein sequence ID" value="QKG79309.1"/>
    <property type="molecule type" value="Genomic_DNA"/>
</dbReference>
<gene>
    <name evidence="4" type="ORF">FHG85_03200</name>
</gene>
<evidence type="ECO:0000313" key="4">
    <source>
        <dbReference type="EMBL" id="QKG79309.1"/>
    </source>
</evidence>
<dbReference type="Pfam" id="PF13604">
    <property type="entry name" value="AAA_30"/>
    <property type="match status" value="1"/>
</dbReference>
<dbReference type="Proteomes" id="UP000500961">
    <property type="component" value="Chromosome"/>
</dbReference>
<feature type="domain" description="AAA+ ATPase" evidence="3">
    <location>
        <begin position="30"/>
        <end position="300"/>
    </location>
</feature>
<dbReference type="SMART" id="SM00382">
    <property type="entry name" value="AAA"/>
    <property type="match status" value="1"/>
</dbReference>
<dbReference type="KEGG" id="ttz:FHG85_03200"/>
<evidence type="ECO:0000256" key="1">
    <source>
        <dbReference type="ARBA" id="ARBA00022741"/>
    </source>
</evidence>
<protein>
    <submittedName>
        <fullName evidence="4">AAA family ATPase</fullName>
    </submittedName>
</protein>
<evidence type="ECO:0000256" key="2">
    <source>
        <dbReference type="ARBA" id="ARBA00022840"/>
    </source>
</evidence>
<dbReference type="InterPro" id="IPR003593">
    <property type="entry name" value="AAA+_ATPase"/>
</dbReference>
<dbReference type="InterPro" id="IPR027417">
    <property type="entry name" value="P-loop_NTPase"/>
</dbReference>
<dbReference type="PANTHER" id="PTHR43788">
    <property type="entry name" value="DNA2/NAM7 HELICASE FAMILY MEMBER"/>
    <property type="match status" value="1"/>
</dbReference>
<dbReference type="GO" id="GO:0005524">
    <property type="term" value="F:ATP binding"/>
    <property type="evidence" value="ECO:0007669"/>
    <property type="project" value="UniProtKB-KW"/>
</dbReference>
<evidence type="ECO:0000259" key="3">
    <source>
        <dbReference type="SMART" id="SM00382"/>
    </source>
</evidence>
<reference evidence="4 5" key="1">
    <citation type="submission" date="2019-07" db="EMBL/GenBank/DDBJ databases">
        <title>Thalassofilum flectens gen. nov., sp. nov., a novel moderate thermophilic anaerobe from a shallow sea hot spring in Kunashir Island (Russia), representing a new family in the order Bacteroidales, and proposal of Thalassofilacea fam. nov.</title>
        <authorList>
            <person name="Kochetkova T.V."/>
            <person name="Podosokorskaya O.A."/>
            <person name="Novikov A."/>
            <person name="Elcheninov A.G."/>
            <person name="Toshchakov S.V."/>
            <person name="Kublanov I.V."/>
        </authorList>
    </citation>
    <scope>NUCLEOTIDE SEQUENCE [LARGE SCALE GENOMIC DNA]</scope>
    <source>
        <strain evidence="4 5">38-H</strain>
    </source>
</reference>
<evidence type="ECO:0000313" key="5">
    <source>
        <dbReference type="Proteomes" id="UP000500961"/>
    </source>
</evidence>
<dbReference type="Pfam" id="PF22721">
    <property type="entry name" value="TBP-TOTE"/>
    <property type="match status" value="2"/>
</dbReference>
<dbReference type="CDD" id="cd17933">
    <property type="entry name" value="DEXSc_RecD-like"/>
    <property type="match status" value="1"/>
</dbReference>
<name>A0A7D3Y3E3_9BACT</name>